<dbReference type="RefSeq" id="WP_032932473.1">
    <property type="nucleotide sequence ID" value="NZ_LZTH01000034.1"/>
</dbReference>
<evidence type="ECO:0000313" key="1">
    <source>
        <dbReference type="EMBL" id="OBP82659.1"/>
    </source>
</evidence>
<accession>A0A1A5I2H3</accession>
<organism evidence="1 2">
    <name type="scientific">Rhizobium loti</name>
    <name type="common">Mesorhizobium loti</name>
    <dbReference type="NCBI Taxonomy" id="381"/>
    <lineage>
        <taxon>Bacteria</taxon>
        <taxon>Pseudomonadati</taxon>
        <taxon>Pseudomonadota</taxon>
        <taxon>Alphaproteobacteria</taxon>
        <taxon>Hyphomicrobiales</taxon>
        <taxon>Phyllobacteriaceae</taxon>
        <taxon>Mesorhizobium</taxon>
    </lineage>
</organism>
<proteinExistence type="predicted"/>
<dbReference type="GeneID" id="66680921"/>
<name>A0A1A5I2H3_RHILI</name>
<comment type="caution">
    <text evidence="1">The sequence shown here is derived from an EMBL/GenBank/DDBJ whole genome shotgun (WGS) entry which is preliminary data.</text>
</comment>
<dbReference type="AlphaFoldDB" id="A0A1A5I2H3"/>
<protein>
    <submittedName>
        <fullName evidence="1">Uncharacterized protein</fullName>
    </submittedName>
</protein>
<sequence length="100" mass="11020">MRPYSRGIGLFFTFIGGPVIDRLVVEHAGEFATKLAEAVAEQFAEKLIEPEIERISHALIVETDAWLDEIYNVSAVSASMKQLGLADLHIIDLRVPKVAA</sequence>
<evidence type="ECO:0000313" key="2">
    <source>
        <dbReference type="Proteomes" id="UP000093748"/>
    </source>
</evidence>
<reference evidence="2" key="1">
    <citation type="submission" date="2016-06" db="EMBL/GenBank/DDBJ databases">
        <title>NZP2037 Pacbio-Illumina hybrid assembly.</title>
        <authorList>
            <person name="Ramsay J.P."/>
        </authorList>
    </citation>
    <scope>NUCLEOTIDE SEQUENCE [LARGE SCALE GENOMIC DNA]</scope>
    <source>
        <strain evidence="2">R7ANS::ICEMlSym2042</strain>
    </source>
</reference>
<gene>
    <name evidence="1" type="ORF">BAE39_03680</name>
</gene>
<dbReference type="EMBL" id="LZTJ01000001">
    <property type="protein sequence ID" value="OBP82659.1"/>
    <property type="molecule type" value="Genomic_DNA"/>
</dbReference>
<dbReference type="Proteomes" id="UP000093748">
    <property type="component" value="Unassembled WGS sequence"/>
</dbReference>